<sequence length="140" mass="15542">MKALFALALLLGTAAPAWAASADADADGCNPEGTQMELNACADRDFRKADAELNAVYRQVLAKLAGQPVALARLKDAQRLWVQLRDADLEARYPVGKDENPRVLYGSMYPMLYLHAKSSLTDTRTAYLRSEFLERSEYDL</sequence>
<gene>
    <name evidence="3" type="ORF">GPNADHDJ_02566</name>
    <name evidence="4" type="ORF">GPNADHDJ_02639</name>
</gene>
<evidence type="ECO:0000313" key="4">
    <source>
        <dbReference type="EMBL" id="QNG78423.1"/>
    </source>
</evidence>
<organism evidence="4 5">
    <name type="scientific">Stenotrophomonas maltophilia</name>
    <name type="common">Pseudomonas maltophilia</name>
    <name type="synonym">Xanthomonas maltophilia</name>
    <dbReference type="NCBI Taxonomy" id="40324"/>
    <lineage>
        <taxon>Bacteria</taxon>
        <taxon>Pseudomonadati</taxon>
        <taxon>Pseudomonadota</taxon>
        <taxon>Gammaproteobacteria</taxon>
        <taxon>Lysobacterales</taxon>
        <taxon>Lysobacteraceae</taxon>
        <taxon>Stenotrophomonas</taxon>
        <taxon>Stenotrophomonas maltophilia group</taxon>
    </lineage>
</organism>
<accession>A0AAX1IE16</accession>
<dbReference type="EMBL" id="CP060025">
    <property type="protein sequence ID" value="QNG78350.1"/>
    <property type="molecule type" value="Genomic_DNA"/>
</dbReference>
<evidence type="ECO:0000259" key="2">
    <source>
        <dbReference type="Pfam" id="PF07007"/>
    </source>
</evidence>
<feature type="signal peptide" evidence="1">
    <location>
        <begin position="1"/>
        <end position="19"/>
    </location>
</feature>
<dbReference type="RefSeq" id="WP_154350364.1">
    <property type="nucleotide sequence ID" value="NZ_CP040433.1"/>
</dbReference>
<evidence type="ECO:0000256" key="1">
    <source>
        <dbReference type="SAM" id="SignalP"/>
    </source>
</evidence>
<dbReference type="InterPro" id="IPR009739">
    <property type="entry name" value="LprI-like_N"/>
</dbReference>
<dbReference type="Pfam" id="PF07007">
    <property type="entry name" value="LprI"/>
    <property type="match status" value="1"/>
</dbReference>
<evidence type="ECO:0000313" key="5">
    <source>
        <dbReference type="Proteomes" id="UP000515598"/>
    </source>
</evidence>
<name>A0AAX1IE16_STEMA</name>
<keyword evidence="1" id="KW-0732">Signal</keyword>
<proteinExistence type="predicted"/>
<dbReference type="Proteomes" id="UP000515598">
    <property type="component" value="Chromosome"/>
</dbReference>
<reference evidence="4 5" key="1">
    <citation type="submission" date="2020-08" db="EMBL/GenBank/DDBJ databases">
        <title>Phenotypic and transcriptomic analysis of seven clinical Stenotrophomonas maltophilia isolates identify a small set of shared and commonly regulated genes involved in biofilm lifestyle.</title>
        <authorList>
            <person name="Alio I."/>
            <person name="Gudzuhn M."/>
            <person name="Streit W."/>
        </authorList>
    </citation>
    <scope>NUCLEOTIDE SEQUENCE [LARGE SCALE GENOMIC DNA]</scope>
    <source>
        <strain evidence="4 5">UHH_SKK55</strain>
    </source>
</reference>
<dbReference type="Gene3D" id="1.20.1270.180">
    <property type="match status" value="1"/>
</dbReference>
<feature type="chain" id="PRO_5043297942" description="Lysozyme inhibitor LprI-like N-terminal domain-containing protein" evidence="1">
    <location>
        <begin position="20"/>
        <end position="140"/>
    </location>
</feature>
<feature type="domain" description="Lysozyme inhibitor LprI-like N-terminal" evidence="2">
    <location>
        <begin position="31"/>
        <end position="128"/>
    </location>
</feature>
<evidence type="ECO:0000313" key="3">
    <source>
        <dbReference type="EMBL" id="QNG78350.1"/>
    </source>
</evidence>
<dbReference type="EMBL" id="CP060025">
    <property type="protein sequence ID" value="QNG78423.1"/>
    <property type="molecule type" value="Genomic_DNA"/>
</dbReference>
<dbReference type="AlphaFoldDB" id="A0AAX1IE16"/>
<protein>
    <recommendedName>
        <fullName evidence="2">Lysozyme inhibitor LprI-like N-terminal domain-containing protein</fullName>
    </recommendedName>
</protein>